<comment type="function">
    <text evidence="9">Part of the ABC transporter complex LsrABCD involved in autoinducer 2 (AI-2) import. Probably responsible for the translocation of the substrate across the membrane.</text>
</comment>
<proteinExistence type="predicted"/>
<feature type="transmembrane region" description="Helical" evidence="12">
    <location>
        <begin position="314"/>
        <end position="333"/>
    </location>
</feature>
<feature type="transmembrane region" description="Helical" evidence="12">
    <location>
        <begin position="183"/>
        <end position="203"/>
    </location>
</feature>
<feature type="transmembrane region" description="Helical" evidence="12">
    <location>
        <begin position="34"/>
        <end position="51"/>
    </location>
</feature>
<keyword evidence="6 12" id="KW-0812">Transmembrane</keyword>
<evidence type="ECO:0000256" key="10">
    <source>
        <dbReference type="ARBA" id="ARBA00039382"/>
    </source>
</evidence>
<accession>A0ABW2XPB6</accession>
<feature type="transmembrane region" description="Helical" evidence="12">
    <location>
        <begin position="138"/>
        <end position="159"/>
    </location>
</feature>
<feature type="transmembrane region" description="Helical" evidence="12">
    <location>
        <begin position="234"/>
        <end position="257"/>
    </location>
</feature>
<sequence>MPAPQPSAAPASANENGGPAAPRRRVRRPVPDEAGVVGVLVLLVLGVGLLQPDFLRTGNLLTTAHNSVYVGLMACGMVFALAMREVDLSVGGMYAMGIVVGALLIRDGMSTWLAVAVVLAMSALVGALNGAVTTYLRLPSFIVTLATSMLLRGVGLALAEGKQITDLPQDDAFFRVLGGDELLGVPNAVWVFAAAVAALTVLFTRTRFGARVRAIGSNPEAAEFGGLPVTRTRIAALALSGLMAGLAAVLALAFFIAGDPTIGQGYELTAIAAAIIGGTPLKGGSGSVLGAAAGTLILGAVTAALVFFEVPINWTTFATGGVILVAVGAAPLLRRVRNLRPAREPRGGPAPRPVREGRSPGSPGRKP</sequence>
<evidence type="ECO:0000256" key="11">
    <source>
        <dbReference type="SAM" id="MobiDB-lite"/>
    </source>
</evidence>
<dbReference type="Proteomes" id="UP001597063">
    <property type="component" value="Unassembled WGS sequence"/>
</dbReference>
<keyword evidence="14" id="KW-1185">Reference proteome</keyword>
<evidence type="ECO:0000313" key="14">
    <source>
        <dbReference type="Proteomes" id="UP001597063"/>
    </source>
</evidence>
<feature type="compositionally biased region" description="Low complexity" evidence="11">
    <location>
        <begin position="8"/>
        <end position="21"/>
    </location>
</feature>
<feature type="region of interest" description="Disordered" evidence="11">
    <location>
        <begin position="1"/>
        <end position="26"/>
    </location>
</feature>
<evidence type="ECO:0000256" key="12">
    <source>
        <dbReference type="SAM" id="Phobius"/>
    </source>
</evidence>
<dbReference type="InterPro" id="IPR001851">
    <property type="entry name" value="ABC_transp_permease"/>
</dbReference>
<organism evidence="13 14">
    <name type="scientific">Actinomadura fibrosa</name>
    <dbReference type="NCBI Taxonomy" id="111802"/>
    <lineage>
        <taxon>Bacteria</taxon>
        <taxon>Bacillati</taxon>
        <taxon>Actinomycetota</taxon>
        <taxon>Actinomycetes</taxon>
        <taxon>Streptosporangiales</taxon>
        <taxon>Thermomonosporaceae</taxon>
        <taxon>Actinomadura</taxon>
    </lineage>
</organism>
<feature type="transmembrane region" description="Helical" evidence="12">
    <location>
        <begin position="288"/>
        <end position="308"/>
    </location>
</feature>
<feature type="transmembrane region" description="Helical" evidence="12">
    <location>
        <begin position="88"/>
        <end position="105"/>
    </location>
</feature>
<evidence type="ECO:0000256" key="7">
    <source>
        <dbReference type="ARBA" id="ARBA00022989"/>
    </source>
</evidence>
<name>A0ABW2XPB6_9ACTN</name>
<keyword evidence="8 12" id="KW-0472">Membrane</keyword>
<dbReference type="Pfam" id="PF02653">
    <property type="entry name" value="BPD_transp_2"/>
    <property type="match status" value="1"/>
</dbReference>
<comment type="subunit">
    <text evidence="2">The complex is composed of two ATP-binding proteins (LsrA), two transmembrane proteins (LsrC and LsrD) and a solute-binding protein (LsrB).</text>
</comment>
<feature type="region of interest" description="Disordered" evidence="11">
    <location>
        <begin position="340"/>
        <end position="367"/>
    </location>
</feature>
<evidence type="ECO:0000256" key="5">
    <source>
        <dbReference type="ARBA" id="ARBA00022519"/>
    </source>
</evidence>
<evidence type="ECO:0000256" key="3">
    <source>
        <dbReference type="ARBA" id="ARBA00022448"/>
    </source>
</evidence>
<protein>
    <recommendedName>
        <fullName evidence="10">Autoinducer 2 import system permease protein LsrC</fullName>
    </recommendedName>
</protein>
<dbReference type="PANTHER" id="PTHR32196:SF29">
    <property type="entry name" value="AUTOINDUCER 2 IMPORT SYSTEM PERMEASE PROTEIN LSRC"/>
    <property type="match status" value="1"/>
</dbReference>
<dbReference type="PANTHER" id="PTHR32196">
    <property type="entry name" value="ABC TRANSPORTER PERMEASE PROTEIN YPHD-RELATED-RELATED"/>
    <property type="match status" value="1"/>
</dbReference>
<feature type="transmembrane region" description="Helical" evidence="12">
    <location>
        <begin position="263"/>
        <end position="281"/>
    </location>
</feature>
<gene>
    <name evidence="13" type="ORF">ACFQZM_23515</name>
</gene>
<evidence type="ECO:0000313" key="13">
    <source>
        <dbReference type="EMBL" id="MFD0687485.1"/>
    </source>
</evidence>
<comment type="subcellular location">
    <subcellularLocation>
        <location evidence="1">Cell membrane</location>
        <topology evidence="1">Multi-pass membrane protein</topology>
    </subcellularLocation>
</comment>
<evidence type="ECO:0000256" key="8">
    <source>
        <dbReference type="ARBA" id="ARBA00023136"/>
    </source>
</evidence>
<reference evidence="14" key="1">
    <citation type="journal article" date="2019" name="Int. J. Syst. Evol. Microbiol.">
        <title>The Global Catalogue of Microorganisms (GCM) 10K type strain sequencing project: providing services to taxonomists for standard genome sequencing and annotation.</title>
        <authorList>
            <consortium name="The Broad Institute Genomics Platform"/>
            <consortium name="The Broad Institute Genome Sequencing Center for Infectious Disease"/>
            <person name="Wu L."/>
            <person name="Ma J."/>
        </authorList>
    </citation>
    <scope>NUCLEOTIDE SEQUENCE [LARGE SCALE GENOMIC DNA]</scope>
    <source>
        <strain evidence="14">JCM 9371</strain>
    </source>
</reference>
<feature type="transmembrane region" description="Helical" evidence="12">
    <location>
        <begin position="111"/>
        <end position="131"/>
    </location>
</feature>
<dbReference type="RefSeq" id="WP_131761609.1">
    <property type="nucleotide sequence ID" value="NZ_CAACUY010000177.1"/>
</dbReference>
<evidence type="ECO:0000256" key="2">
    <source>
        <dbReference type="ARBA" id="ARBA00011262"/>
    </source>
</evidence>
<evidence type="ECO:0000256" key="1">
    <source>
        <dbReference type="ARBA" id="ARBA00004651"/>
    </source>
</evidence>
<dbReference type="CDD" id="cd06579">
    <property type="entry name" value="TM_PBP1_transp_AraH_like"/>
    <property type="match status" value="1"/>
</dbReference>
<keyword evidence="5" id="KW-0997">Cell inner membrane</keyword>
<evidence type="ECO:0000256" key="9">
    <source>
        <dbReference type="ARBA" id="ARBA00025439"/>
    </source>
</evidence>
<dbReference type="EMBL" id="JBHTGP010000012">
    <property type="protein sequence ID" value="MFD0687485.1"/>
    <property type="molecule type" value="Genomic_DNA"/>
</dbReference>
<comment type="caution">
    <text evidence="13">The sequence shown here is derived from an EMBL/GenBank/DDBJ whole genome shotgun (WGS) entry which is preliminary data.</text>
</comment>
<evidence type="ECO:0000256" key="4">
    <source>
        <dbReference type="ARBA" id="ARBA00022475"/>
    </source>
</evidence>
<feature type="transmembrane region" description="Helical" evidence="12">
    <location>
        <begin position="63"/>
        <end position="81"/>
    </location>
</feature>
<keyword evidence="3" id="KW-0813">Transport</keyword>
<keyword evidence="7 12" id="KW-1133">Transmembrane helix</keyword>
<keyword evidence="4" id="KW-1003">Cell membrane</keyword>
<evidence type="ECO:0000256" key="6">
    <source>
        <dbReference type="ARBA" id="ARBA00022692"/>
    </source>
</evidence>